<keyword evidence="8 9" id="KW-0326">Glycosidase</keyword>
<dbReference type="PANTHER" id="PTHR31698:SF8">
    <property type="entry name" value="LYSOZYME G-RELATED"/>
    <property type="match status" value="1"/>
</dbReference>
<accession>A0A673FKC7</accession>
<proteinExistence type="inferred from homology"/>
<dbReference type="PANTHER" id="PTHR31698">
    <property type="entry name" value="LYSOZYME G FAMILY MEMBER"/>
    <property type="match status" value="1"/>
</dbReference>
<evidence type="ECO:0000256" key="2">
    <source>
        <dbReference type="ARBA" id="ARBA00008902"/>
    </source>
</evidence>
<evidence type="ECO:0000256" key="9">
    <source>
        <dbReference type="PIRNR" id="PIRNR001065"/>
    </source>
</evidence>
<sequence length="181" mass="20240">MGLLQVIFFVLFLACIYGDIMKIDTTGASERTAKQDKLTIKVENASSKKLAENDLARMEKYKSIIIKVGRAKQMDPAVIAAIVSRESRAGAVDKRYHAPTGTWDSEQHVTQATEILIGFIKEVKGKFPKWTQEQCFKGAISAYNAGVKNVQTYERMDIGTTGDDYANDVVARAQWFKSKCY</sequence>
<keyword evidence="5" id="KW-0929">Antimicrobial</keyword>
<evidence type="ECO:0000256" key="7">
    <source>
        <dbReference type="ARBA" id="ARBA00022801"/>
    </source>
</evidence>
<reference evidence="11" key="1">
    <citation type="submission" date="2025-08" db="UniProtKB">
        <authorList>
            <consortium name="Ensembl"/>
        </authorList>
    </citation>
    <scope>IDENTIFICATION</scope>
</reference>
<keyword evidence="10" id="KW-0732">Signal</keyword>
<evidence type="ECO:0000256" key="5">
    <source>
        <dbReference type="ARBA" id="ARBA00022529"/>
    </source>
</evidence>
<protein>
    <recommendedName>
        <fullName evidence="4 9">Lysozyme g</fullName>
        <ecNumber evidence="3 9">3.2.1.17</ecNumber>
    </recommendedName>
</protein>
<evidence type="ECO:0000256" key="10">
    <source>
        <dbReference type="SAM" id="SignalP"/>
    </source>
</evidence>
<evidence type="ECO:0000313" key="12">
    <source>
        <dbReference type="Proteomes" id="UP000472270"/>
    </source>
</evidence>
<evidence type="ECO:0000256" key="8">
    <source>
        <dbReference type="ARBA" id="ARBA00023295"/>
    </source>
</evidence>
<dbReference type="GO" id="GO:0003796">
    <property type="term" value="F:lysozyme activity"/>
    <property type="evidence" value="ECO:0007669"/>
    <property type="project" value="UniProtKB-UniRule"/>
</dbReference>
<dbReference type="CDD" id="cd01021">
    <property type="entry name" value="GEWL"/>
    <property type="match status" value="1"/>
</dbReference>
<dbReference type="FunFam" id="1.10.530.10:FF:000026">
    <property type="entry name" value="Lysozyme g"/>
    <property type="match status" value="1"/>
</dbReference>
<dbReference type="Gene3D" id="1.10.530.10">
    <property type="match status" value="1"/>
</dbReference>
<evidence type="ECO:0000256" key="1">
    <source>
        <dbReference type="ARBA" id="ARBA00000632"/>
    </source>
</evidence>
<dbReference type="Proteomes" id="UP000472270">
    <property type="component" value="Unassembled WGS sequence"/>
</dbReference>
<dbReference type="GO" id="GO:0031640">
    <property type="term" value="P:killing of cells of another organism"/>
    <property type="evidence" value="ECO:0007669"/>
    <property type="project" value="UniProtKB-KW"/>
</dbReference>
<dbReference type="GO" id="GO:0050830">
    <property type="term" value="P:defense response to Gram-positive bacterium"/>
    <property type="evidence" value="ECO:0007669"/>
    <property type="project" value="TreeGrafter"/>
</dbReference>
<evidence type="ECO:0000256" key="4">
    <source>
        <dbReference type="ARBA" id="ARBA00016485"/>
    </source>
</evidence>
<feature type="chain" id="PRO_5025529237" description="Lysozyme g" evidence="10">
    <location>
        <begin position="19"/>
        <end position="181"/>
    </location>
</feature>
<dbReference type="InterPro" id="IPR023346">
    <property type="entry name" value="Lysozyme-like_dom_sf"/>
</dbReference>
<dbReference type="GO" id="GO:0005576">
    <property type="term" value="C:extracellular region"/>
    <property type="evidence" value="ECO:0007669"/>
    <property type="project" value="TreeGrafter"/>
</dbReference>
<keyword evidence="6" id="KW-0081">Bacteriolytic enzyme</keyword>
<comment type="catalytic activity">
    <reaction evidence="1 9">
        <text>Hydrolysis of (1-&gt;4)-beta-linkages between N-acetylmuramic acid and N-acetyl-D-glucosamine residues in a peptidoglycan and between N-acetyl-D-glucosamine residues in chitodextrins.</text>
        <dbReference type="EC" id="3.2.1.17"/>
    </reaction>
</comment>
<keyword evidence="7 9" id="KW-0378">Hydrolase</keyword>
<name>A0A673FKC7_9TELE</name>
<feature type="signal peptide" evidence="10">
    <location>
        <begin position="1"/>
        <end position="18"/>
    </location>
</feature>
<dbReference type="EC" id="3.2.1.17" evidence="3 9"/>
<comment type="similarity">
    <text evidence="2 9">Belongs to the glycosyl hydrolase 23 family.</text>
</comment>
<reference evidence="11" key="2">
    <citation type="submission" date="2025-09" db="UniProtKB">
        <authorList>
            <consortium name="Ensembl"/>
        </authorList>
    </citation>
    <scope>IDENTIFICATION</scope>
</reference>
<organism evidence="11 12">
    <name type="scientific">Sinocyclocheilus rhinocerous</name>
    <dbReference type="NCBI Taxonomy" id="307959"/>
    <lineage>
        <taxon>Eukaryota</taxon>
        <taxon>Metazoa</taxon>
        <taxon>Chordata</taxon>
        <taxon>Craniata</taxon>
        <taxon>Vertebrata</taxon>
        <taxon>Euteleostomi</taxon>
        <taxon>Actinopterygii</taxon>
        <taxon>Neopterygii</taxon>
        <taxon>Teleostei</taxon>
        <taxon>Ostariophysi</taxon>
        <taxon>Cypriniformes</taxon>
        <taxon>Cyprinidae</taxon>
        <taxon>Cyprininae</taxon>
        <taxon>Sinocyclocheilus</taxon>
    </lineage>
</organism>
<dbReference type="AlphaFoldDB" id="A0A673FKC7"/>
<dbReference type="PRINTS" id="PR00749">
    <property type="entry name" value="LYSOZYMEG"/>
</dbReference>
<dbReference type="PIRSF" id="PIRSF001065">
    <property type="entry name" value="Lysozyme_g"/>
    <property type="match status" value="1"/>
</dbReference>
<dbReference type="Ensembl" id="ENSSRHT00000000087.1">
    <property type="protein sequence ID" value="ENSSRHP00000000063.1"/>
    <property type="gene ID" value="ENSSRHG00000000063.1"/>
</dbReference>
<dbReference type="SUPFAM" id="SSF53955">
    <property type="entry name" value="Lysozyme-like"/>
    <property type="match status" value="1"/>
</dbReference>
<keyword evidence="12" id="KW-1185">Reference proteome</keyword>
<evidence type="ECO:0000256" key="3">
    <source>
        <dbReference type="ARBA" id="ARBA00012732"/>
    </source>
</evidence>
<dbReference type="InterPro" id="IPR002152">
    <property type="entry name" value="Glyco_hydro_23"/>
</dbReference>
<evidence type="ECO:0000256" key="6">
    <source>
        <dbReference type="ARBA" id="ARBA00022638"/>
    </source>
</evidence>
<evidence type="ECO:0000313" key="11">
    <source>
        <dbReference type="Ensembl" id="ENSSRHP00000000063.1"/>
    </source>
</evidence>
<dbReference type="GO" id="GO:0009253">
    <property type="term" value="P:peptidoglycan catabolic process"/>
    <property type="evidence" value="ECO:0007669"/>
    <property type="project" value="InterPro"/>
</dbReference>